<dbReference type="InterPro" id="IPR011990">
    <property type="entry name" value="TPR-like_helical_dom_sf"/>
</dbReference>
<dbReference type="SUPFAM" id="SSF48452">
    <property type="entry name" value="TPR-like"/>
    <property type="match status" value="1"/>
</dbReference>
<accession>A0ABV6BJX3</accession>
<name>A0ABV6BJX3_9GAMM</name>
<dbReference type="Gene3D" id="1.25.40.10">
    <property type="entry name" value="Tetratricopeptide repeat domain"/>
    <property type="match status" value="1"/>
</dbReference>
<keyword evidence="1" id="KW-0732">Signal</keyword>
<dbReference type="SMART" id="SM00028">
    <property type="entry name" value="TPR"/>
    <property type="match status" value="3"/>
</dbReference>
<feature type="chain" id="PRO_5045415797" evidence="1">
    <location>
        <begin position="19"/>
        <end position="388"/>
    </location>
</feature>
<dbReference type="RefSeq" id="WP_377246550.1">
    <property type="nucleotide sequence ID" value="NZ_JBHLXP010000004.1"/>
</dbReference>
<evidence type="ECO:0000313" key="3">
    <source>
        <dbReference type="Proteomes" id="UP001589813"/>
    </source>
</evidence>
<keyword evidence="3" id="KW-1185">Reference proteome</keyword>
<feature type="signal peptide" evidence="1">
    <location>
        <begin position="1"/>
        <end position="18"/>
    </location>
</feature>
<organism evidence="2 3">
    <name type="scientific">Rheinheimera tilapiae</name>
    <dbReference type="NCBI Taxonomy" id="875043"/>
    <lineage>
        <taxon>Bacteria</taxon>
        <taxon>Pseudomonadati</taxon>
        <taxon>Pseudomonadota</taxon>
        <taxon>Gammaproteobacteria</taxon>
        <taxon>Chromatiales</taxon>
        <taxon>Chromatiaceae</taxon>
        <taxon>Rheinheimera</taxon>
    </lineage>
</organism>
<comment type="caution">
    <text evidence="2">The sequence shown here is derived from an EMBL/GenBank/DDBJ whole genome shotgun (WGS) entry which is preliminary data.</text>
</comment>
<dbReference type="InterPro" id="IPR019734">
    <property type="entry name" value="TPR_rpt"/>
</dbReference>
<protein>
    <submittedName>
        <fullName evidence="2">Tetratricopeptide repeat protein</fullName>
    </submittedName>
</protein>
<dbReference type="Proteomes" id="UP001589813">
    <property type="component" value="Unassembled WGS sequence"/>
</dbReference>
<gene>
    <name evidence="2" type="ORF">ACFFJP_15960</name>
</gene>
<proteinExistence type="predicted"/>
<sequence length="388" mass="43727">MRLMALFLSICLAGCAQQVPLATANQAQQTNAVVQPPIRAKAPQIPPQIFATAAAVPDLAELSQLTAAQQQDFLSYFHDPLYAGQKPEYRLYSYMQNVLAVFQFNGNTTSASEVMRTGSANCVSLALLTKALADVADIEVRFRATYREPVIDIRGDLLLQATHVRSYLNADPDSSMISPLYIDYFRGPISYQGDFLSDARFFATVFNNLAAEALLRGELDQAYALIQTSLQQDDQFVPAINLMAVLLRRQQQPELAQQWYQYGLAIAPQQLALLNNYQVLAIQLGDQPLVQQLEQQLALADSDDPFELYIQAVQAEQAGREALAISFYQRLQKRVPYLLQANQALVRHYLKNHQYQAARQLLEQALEYSYEPEKRSLLEHKLTMLRTM</sequence>
<dbReference type="EMBL" id="JBHLXP010000004">
    <property type="protein sequence ID" value="MFC0049795.1"/>
    <property type="molecule type" value="Genomic_DNA"/>
</dbReference>
<evidence type="ECO:0000256" key="1">
    <source>
        <dbReference type="SAM" id="SignalP"/>
    </source>
</evidence>
<reference evidence="2 3" key="1">
    <citation type="submission" date="2024-09" db="EMBL/GenBank/DDBJ databases">
        <authorList>
            <person name="Sun Q."/>
            <person name="Mori K."/>
        </authorList>
    </citation>
    <scope>NUCLEOTIDE SEQUENCE [LARGE SCALE GENOMIC DNA]</scope>
    <source>
        <strain evidence="2 3">KCTC 23315</strain>
    </source>
</reference>
<evidence type="ECO:0000313" key="2">
    <source>
        <dbReference type="EMBL" id="MFC0049795.1"/>
    </source>
</evidence>